<keyword evidence="2" id="KW-0547">Nucleotide-binding</keyword>
<sequence length="298" mass="32163">MWKPRQFSTLRCLQHENPLGLPRSGAPPQLPRMQRGLPQKRSIKDVKKVIAVSSAKGGVGKSTIAVNLALSFARRGYKAGILDTDIFGPSIPTLLNLSGEPRLSANNQLLPLSNYGIKSMSMGYLIPESSPVAWRGLMVMKALQQLLHEVDWGGLDVLVLDMPPGTGDVQLTITQQLTLDGAIIVSTPQDLSLKDAAKGVELFNKVHVNLLGLVCNMAGFKCSSCGDVHEIFGSMTKIRSMCDKYHLKMLGEIPLHASISANTDRGKPTVVAEPEGEQAMIFGKIAQDVEGLIGLKEA</sequence>
<dbReference type="InterPro" id="IPR027417">
    <property type="entry name" value="P-loop_NTPase"/>
</dbReference>
<dbReference type="InterPro" id="IPR000808">
    <property type="entry name" value="Mrp-like_CS"/>
</dbReference>
<dbReference type="HAMAP" id="MF_02040">
    <property type="entry name" value="Mrp_NBP35"/>
    <property type="match status" value="1"/>
</dbReference>
<organism evidence="8 9">
    <name type="scientific">Plenodomus tracheiphilus IPT5</name>
    <dbReference type="NCBI Taxonomy" id="1408161"/>
    <lineage>
        <taxon>Eukaryota</taxon>
        <taxon>Fungi</taxon>
        <taxon>Dikarya</taxon>
        <taxon>Ascomycota</taxon>
        <taxon>Pezizomycotina</taxon>
        <taxon>Dothideomycetes</taxon>
        <taxon>Pleosporomycetidae</taxon>
        <taxon>Pleosporales</taxon>
        <taxon>Pleosporineae</taxon>
        <taxon>Leptosphaeriaceae</taxon>
        <taxon>Plenodomus</taxon>
    </lineage>
</organism>
<dbReference type="Gene3D" id="3.40.50.300">
    <property type="entry name" value="P-loop containing nucleotide triphosphate hydrolases"/>
    <property type="match status" value="1"/>
</dbReference>
<evidence type="ECO:0000256" key="1">
    <source>
        <dbReference type="ARBA" id="ARBA00022723"/>
    </source>
</evidence>
<keyword evidence="1" id="KW-0479">Metal-binding</keyword>
<evidence type="ECO:0000313" key="8">
    <source>
        <dbReference type="EMBL" id="KAF2847538.1"/>
    </source>
</evidence>
<evidence type="ECO:0000313" key="9">
    <source>
        <dbReference type="Proteomes" id="UP000799423"/>
    </source>
</evidence>
<dbReference type="GO" id="GO:0016226">
    <property type="term" value="P:iron-sulfur cluster assembly"/>
    <property type="evidence" value="ECO:0007669"/>
    <property type="project" value="InterPro"/>
</dbReference>
<dbReference type="InterPro" id="IPR033756">
    <property type="entry name" value="YlxH/NBP35"/>
</dbReference>
<dbReference type="InterPro" id="IPR019591">
    <property type="entry name" value="Mrp/NBP35_ATP-bd"/>
</dbReference>
<evidence type="ECO:0000256" key="5">
    <source>
        <dbReference type="ARBA" id="ARBA00023014"/>
    </source>
</evidence>
<dbReference type="PANTHER" id="PTHR42961">
    <property type="entry name" value="IRON-SULFUR PROTEIN NUBPL"/>
    <property type="match status" value="1"/>
</dbReference>
<accession>A0A6A7AZE4</accession>
<dbReference type="InterPro" id="IPR044304">
    <property type="entry name" value="NUBPL-like"/>
</dbReference>
<keyword evidence="9" id="KW-1185">Reference proteome</keyword>
<dbReference type="FunFam" id="3.40.50.300:FF:001278">
    <property type="entry name" value="Iron-sulfur cluster carrier protein"/>
    <property type="match status" value="1"/>
</dbReference>
<dbReference type="CDD" id="cd02037">
    <property type="entry name" value="Mrp_NBP35"/>
    <property type="match status" value="1"/>
</dbReference>
<dbReference type="SUPFAM" id="SSF52540">
    <property type="entry name" value="P-loop containing nucleoside triphosphate hydrolases"/>
    <property type="match status" value="1"/>
</dbReference>
<dbReference type="Proteomes" id="UP000799423">
    <property type="component" value="Unassembled WGS sequence"/>
</dbReference>
<dbReference type="AlphaFoldDB" id="A0A6A7AZE4"/>
<keyword evidence="4" id="KW-0408">Iron</keyword>
<proteinExistence type="inferred from homology"/>
<dbReference type="GO" id="GO:0051539">
    <property type="term" value="F:4 iron, 4 sulfur cluster binding"/>
    <property type="evidence" value="ECO:0007669"/>
    <property type="project" value="TreeGrafter"/>
</dbReference>
<evidence type="ECO:0000256" key="4">
    <source>
        <dbReference type="ARBA" id="ARBA00023004"/>
    </source>
</evidence>
<gene>
    <name evidence="8" type="ORF">T440DRAFT_403355</name>
</gene>
<dbReference type="GO" id="GO:0005739">
    <property type="term" value="C:mitochondrion"/>
    <property type="evidence" value="ECO:0007669"/>
    <property type="project" value="TreeGrafter"/>
</dbReference>
<protein>
    <submittedName>
        <fullName evidence="8">Cytosolic Fe-S cluster assembling factor NBP35</fullName>
    </submittedName>
</protein>
<keyword evidence="5" id="KW-0411">Iron-sulfur</keyword>
<dbReference type="GO" id="GO:0140663">
    <property type="term" value="F:ATP-dependent FeS chaperone activity"/>
    <property type="evidence" value="ECO:0007669"/>
    <property type="project" value="InterPro"/>
</dbReference>
<feature type="region of interest" description="Disordered" evidence="7">
    <location>
        <begin position="16"/>
        <end position="38"/>
    </location>
</feature>
<evidence type="ECO:0000256" key="3">
    <source>
        <dbReference type="ARBA" id="ARBA00022840"/>
    </source>
</evidence>
<dbReference type="PANTHER" id="PTHR42961:SF2">
    <property type="entry name" value="IRON-SULFUR PROTEIN NUBPL"/>
    <property type="match status" value="1"/>
</dbReference>
<comment type="similarity">
    <text evidence="6">Belongs to the Mrp/NBP35 ATP-binding proteins family.</text>
</comment>
<evidence type="ECO:0000256" key="2">
    <source>
        <dbReference type="ARBA" id="ARBA00022741"/>
    </source>
</evidence>
<reference evidence="8" key="1">
    <citation type="submission" date="2020-01" db="EMBL/GenBank/DDBJ databases">
        <authorList>
            <consortium name="DOE Joint Genome Institute"/>
            <person name="Haridas S."/>
            <person name="Albert R."/>
            <person name="Binder M."/>
            <person name="Bloem J."/>
            <person name="Labutti K."/>
            <person name="Salamov A."/>
            <person name="Andreopoulos B."/>
            <person name="Baker S.E."/>
            <person name="Barry K."/>
            <person name="Bills G."/>
            <person name="Bluhm B.H."/>
            <person name="Cannon C."/>
            <person name="Castanera R."/>
            <person name="Culley D.E."/>
            <person name="Daum C."/>
            <person name="Ezra D."/>
            <person name="Gonzalez J.B."/>
            <person name="Henrissat B."/>
            <person name="Kuo A."/>
            <person name="Liang C."/>
            <person name="Lipzen A."/>
            <person name="Lutzoni F."/>
            <person name="Magnuson J."/>
            <person name="Mondo S."/>
            <person name="Nolan M."/>
            <person name="Ohm R."/>
            <person name="Pangilinan J."/>
            <person name="Park H.-J."/>
            <person name="Ramirez L."/>
            <person name="Alfaro M."/>
            <person name="Sun H."/>
            <person name="Tritt A."/>
            <person name="Yoshinaga Y."/>
            <person name="Zwiers L.-H."/>
            <person name="Turgeon B.G."/>
            <person name="Goodwin S.B."/>
            <person name="Spatafora J.W."/>
            <person name="Crous P.W."/>
            <person name="Grigoriev I.V."/>
        </authorList>
    </citation>
    <scope>NUCLEOTIDE SEQUENCE</scope>
    <source>
        <strain evidence="8">IPT5</strain>
    </source>
</reference>
<dbReference type="OrthoDB" id="1741334at2759"/>
<dbReference type="GO" id="GO:0046872">
    <property type="term" value="F:metal ion binding"/>
    <property type="evidence" value="ECO:0007669"/>
    <property type="project" value="UniProtKB-KW"/>
</dbReference>
<dbReference type="PROSITE" id="PS01215">
    <property type="entry name" value="MRP"/>
    <property type="match status" value="1"/>
</dbReference>
<keyword evidence="3" id="KW-0067">ATP-binding</keyword>
<name>A0A6A7AZE4_9PLEO</name>
<dbReference type="EMBL" id="MU006325">
    <property type="protein sequence ID" value="KAF2847538.1"/>
    <property type="molecule type" value="Genomic_DNA"/>
</dbReference>
<dbReference type="Pfam" id="PF10609">
    <property type="entry name" value="ParA"/>
    <property type="match status" value="1"/>
</dbReference>
<evidence type="ECO:0000256" key="7">
    <source>
        <dbReference type="SAM" id="MobiDB-lite"/>
    </source>
</evidence>
<evidence type="ECO:0000256" key="6">
    <source>
        <dbReference type="ARBA" id="ARBA00024036"/>
    </source>
</evidence>
<dbReference type="GO" id="GO:0005524">
    <property type="term" value="F:ATP binding"/>
    <property type="evidence" value="ECO:0007669"/>
    <property type="project" value="UniProtKB-KW"/>
</dbReference>
<dbReference type="GO" id="GO:0032981">
    <property type="term" value="P:mitochondrial respiratory chain complex I assembly"/>
    <property type="evidence" value="ECO:0007669"/>
    <property type="project" value="TreeGrafter"/>
</dbReference>